<keyword evidence="1" id="KW-0732">Signal</keyword>
<comment type="caution">
    <text evidence="2">The sequence shown here is derived from an EMBL/GenBank/DDBJ whole genome shotgun (WGS) entry which is preliminary data.</text>
</comment>
<keyword evidence="3" id="KW-1185">Reference proteome</keyword>
<evidence type="ECO:0008006" key="4">
    <source>
        <dbReference type="Google" id="ProtNLM"/>
    </source>
</evidence>
<gene>
    <name evidence="2" type="ORF">SCF082_LOCUS37608</name>
</gene>
<evidence type="ECO:0000313" key="3">
    <source>
        <dbReference type="Proteomes" id="UP001642464"/>
    </source>
</evidence>
<accession>A0ABP0PV03</accession>
<dbReference type="SUPFAM" id="SSF63501">
    <property type="entry name" value="Frizzled cysteine-rich domain"/>
    <property type="match status" value="1"/>
</dbReference>
<feature type="chain" id="PRO_5047125100" description="FZ domain-containing protein" evidence="1">
    <location>
        <begin position="22"/>
        <end position="190"/>
    </location>
</feature>
<sequence>MAKTTALAVLLQLVMLEAVKTARHQVRNGYTQDPVCVKRNCVNPLVPGLEEFGHNVLEEYQGKPWRCLEHVKEEGFVSSRGNLSLQAGFCQRVVSSYPFAIPDLQGRDRDSIIKDQTQRAVTSYVAHLRGLGRDFWDYEKPWEADTCTQLVWKMVCYTHFPRCNQESQESYLRPCANACQGYLDACEVNC</sequence>
<proteinExistence type="predicted"/>
<dbReference type="Proteomes" id="UP001642464">
    <property type="component" value="Unassembled WGS sequence"/>
</dbReference>
<evidence type="ECO:0000256" key="1">
    <source>
        <dbReference type="SAM" id="SignalP"/>
    </source>
</evidence>
<dbReference type="EMBL" id="CAXAMM010038540">
    <property type="protein sequence ID" value="CAK9078754.1"/>
    <property type="molecule type" value="Genomic_DNA"/>
</dbReference>
<evidence type="ECO:0000313" key="2">
    <source>
        <dbReference type="EMBL" id="CAK9078754.1"/>
    </source>
</evidence>
<protein>
    <recommendedName>
        <fullName evidence="4">FZ domain-containing protein</fullName>
    </recommendedName>
</protein>
<dbReference type="InterPro" id="IPR036790">
    <property type="entry name" value="Frizzled_dom_sf"/>
</dbReference>
<feature type="signal peptide" evidence="1">
    <location>
        <begin position="1"/>
        <end position="21"/>
    </location>
</feature>
<dbReference type="Gene3D" id="1.10.2000.10">
    <property type="entry name" value="Frizzled cysteine-rich domain"/>
    <property type="match status" value="1"/>
</dbReference>
<reference evidence="2 3" key="1">
    <citation type="submission" date="2024-02" db="EMBL/GenBank/DDBJ databases">
        <authorList>
            <person name="Chen Y."/>
            <person name="Shah S."/>
            <person name="Dougan E. K."/>
            <person name="Thang M."/>
            <person name="Chan C."/>
        </authorList>
    </citation>
    <scope>NUCLEOTIDE SEQUENCE [LARGE SCALE GENOMIC DNA]</scope>
</reference>
<organism evidence="2 3">
    <name type="scientific">Durusdinium trenchii</name>
    <dbReference type="NCBI Taxonomy" id="1381693"/>
    <lineage>
        <taxon>Eukaryota</taxon>
        <taxon>Sar</taxon>
        <taxon>Alveolata</taxon>
        <taxon>Dinophyceae</taxon>
        <taxon>Suessiales</taxon>
        <taxon>Symbiodiniaceae</taxon>
        <taxon>Durusdinium</taxon>
    </lineage>
</organism>
<name>A0ABP0PV03_9DINO</name>